<dbReference type="SMART" id="SM00020">
    <property type="entry name" value="Tryp_SPc"/>
    <property type="match status" value="1"/>
</dbReference>
<dbReference type="PROSITE" id="PS00134">
    <property type="entry name" value="TRYPSIN_HIS"/>
    <property type="match status" value="1"/>
</dbReference>
<dbReference type="InterPro" id="IPR051333">
    <property type="entry name" value="CLIP_Serine_Protease"/>
</dbReference>
<evidence type="ECO:0000256" key="1">
    <source>
        <dbReference type="ARBA" id="ARBA00023157"/>
    </source>
</evidence>
<dbReference type="Pfam" id="PF00089">
    <property type="entry name" value="Trypsin"/>
    <property type="match status" value="1"/>
</dbReference>
<dbReference type="PROSITE" id="PS50240">
    <property type="entry name" value="TRYPSIN_DOM"/>
    <property type="match status" value="1"/>
</dbReference>
<dbReference type="OrthoDB" id="5565075at2759"/>
<dbReference type="GO" id="GO:0004252">
    <property type="term" value="F:serine-type endopeptidase activity"/>
    <property type="evidence" value="ECO:0007669"/>
    <property type="project" value="InterPro"/>
</dbReference>
<feature type="domain" description="Peptidase S1" evidence="3">
    <location>
        <begin position="24"/>
        <end position="261"/>
    </location>
</feature>
<reference evidence="4 5" key="1">
    <citation type="submission" date="2015-04" db="EMBL/GenBank/DDBJ databases">
        <authorList>
            <person name="Syromyatnikov M.Y."/>
            <person name="Popov V.N."/>
        </authorList>
    </citation>
    <scope>NUCLEOTIDE SEQUENCE [LARGE SCALE GENOMIC DNA]</scope>
</reference>
<dbReference type="STRING" id="568069.A0A1J1I662"/>
<accession>A0A1J1I662</accession>
<name>A0A1J1I662_9DIPT</name>
<organism evidence="4 5">
    <name type="scientific">Clunio marinus</name>
    <dbReference type="NCBI Taxonomy" id="568069"/>
    <lineage>
        <taxon>Eukaryota</taxon>
        <taxon>Metazoa</taxon>
        <taxon>Ecdysozoa</taxon>
        <taxon>Arthropoda</taxon>
        <taxon>Hexapoda</taxon>
        <taxon>Insecta</taxon>
        <taxon>Pterygota</taxon>
        <taxon>Neoptera</taxon>
        <taxon>Endopterygota</taxon>
        <taxon>Diptera</taxon>
        <taxon>Nematocera</taxon>
        <taxon>Chironomoidea</taxon>
        <taxon>Chironomidae</taxon>
        <taxon>Clunio</taxon>
    </lineage>
</organism>
<keyword evidence="5" id="KW-1185">Reference proteome</keyword>
<dbReference type="PRINTS" id="PR00722">
    <property type="entry name" value="CHYMOTRYPSIN"/>
</dbReference>
<evidence type="ECO:0000256" key="2">
    <source>
        <dbReference type="ARBA" id="ARBA00024195"/>
    </source>
</evidence>
<dbReference type="Proteomes" id="UP000183832">
    <property type="component" value="Unassembled WGS sequence"/>
</dbReference>
<sequence>MLMTLLISVNVQAENLKLERNLRIVGGQVARPGQFPHAAALILHLTLSRSSFCGGNIIHQNYILTAAHCLDDITRVEVLAGVHNIWRNADYREMVEPRDIRKHPQYNQETLLNDIGLVFLLQRIPLNSGGMQRIALPPRNHMTNRFVGSTGTIIGWGRTSDTSVGISDVLRFVTLPIIADQQCIDTYNTNFNYFNPTNMCISGARGSSCNGDSGSGMHLNINGQMTLIGLVSYGSSTCESGHPPVMTRVTSYLEWIAANTGIRLM</sequence>
<dbReference type="PANTHER" id="PTHR24260">
    <property type="match status" value="1"/>
</dbReference>
<dbReference type="GO" id="GO:0006508">
    <property type="term" value="P:proteolysis"/>
    <property type="evidence" value="ECO:0007669"/>
    <property type="project" value="InterPro"/>
</dbReference>
<evidence type="ECO:0000313" key="4">
    <source>
        <dbReference type="EMBL" id="CRK93881.1"/>
    </source>
</evidence>
<dbReference type="InterPro" id="IPR043504">
    <property type="entry name" value="Peptidase_S1_PA_chymotrypsin"/>
</dbReference>
<proteinExistence type="inferred from homology"/>
<dbReference type="InterPro" id="IPR001314">
    <property type="entry name" value="Peptidase_S1A"/>
</dbReference>
<evidence type="ECO:0000313" key="5">
    <source>
        <dbReference type="Proteomes" id="UP000183832"/>
    </source>
</evidence>
<dbReference type="InterPro" id="IPR009003">
    <property type="entry name" value="Peptidase_S1_PA"/>
</dbReference>
<protein>
    <submittedName>
        <fullName evidence="4">CLUMA_CG007408, isoform A</fullName>
    </submittedName>
</protein>
<dbReference type="FunFam" id="2.40.10.10:FF:000068">
    <property type="entry name" value="transmembrane protease serine 2"/>
    <property type="match status" value="1"/>
</dbReference>
<dbReference type="CDD" id="cd00190">
    <property type="entry name" value="Tryp_SPc"/>
    <property type="match status" value="1"/>
</dbReference>
<dbReference type="EMBL" id="CVRI01000038">
    <property type="protein sequence ID" value="CRK93881.1"/>
    <property type="molecule type" value="Genomic_DNA"/>
</dbReference>
<gene>
    <name evidence="4" type="primary">similar to Chymotrypsin BI</name>
    <name evidence="4" type="ORF">CLUMA_CG007408</name>
</gene>
<dbReference type="InterPro" id="IPR001254">
    <property type="entry name" value="Trypsin_dom"/>
</dbReference>
<keyword evidence="1" id="KW-1015">Disulfide bond</keyword>
<evidence type="ECO:0000259" key="3">
    <source>
        <dbReference type="PROSITE" id="PS50240"/>
    </source>
</evidence>
<dbReference type="Gene3D" id="2.40.10.10">
    <property type="entry name" value="Trypsin-like serine proteases"/>
    <property type="match status" value="1"/>
</dbReference>
<dbReference type="SUPFAM" id="SSF50494">
    <property type="entry name" value="Trypsin-like serine proteases"/>
    <property type="match status" value="1"/>
</dbReference>
<comment type="similarity">
    <text evidence="2">Belongs to the peptidase S1 family. CLIP subfamily.</text>
</comment>
<dbReference type="PANTHER" id="PTHR24260:SF136">
    <property type="entry name" value="GH08193P-RELATED"/>
    <property type="match status" value="1"/>
</dbReference>
<dbReference type="AlphaFoldDB" id="A0A1J1I662"/>
<dbReference type="InterPro" id="IPR018114">
    <property type="entry name" value="TRYPSIN_HIS"/>
</dbReference>